<keyword evidence="1" id="KW-1133">Transmembrane helix</keyword>
<sequence length="412" mass="46894">MSYTIQEKLKGLRTDIDLIEKEIIIISELAAEVSEKFQGLANNIQNLSGIVGFFAGRKAGGATNLIGGAIGFFGDIYAGMKHDEALAKLAPKKLALSRAKLETITNFRDLLDNNSENYWKLFLVEANRQYNTDQQDEFVMLYGESCNDAFYLFVMNFYLIQVCDYMLEQFKSWGWSNGKNDSTTAVKPNKTYVLEEIVTNVILPNTSFLEAVSSKESSGGIWLMSQHESLFAVLLQKIVSEAENDDANNKKRVANKKSFIALKKDLKAMKNIENEDPAIWLKGNKVYQQANSVCKITSINHYLFKYFFIGIFCFLLLPITEILDYDLSYIYQKVVEKLILALFVALILSGVARILLWAKESDDGSKSIYYYIFYLFISVFTLGLMPILIFRYQKKEKNYGIFLVQLNGTINS</sequence>
<feature type="transmembrane region" description="Helical" evidence="1">
    <location>
        <begin position="303"/>
        <end position="323"/>
    </location>
</feature>
<accession>A0A1M5HZ65</accession>
<dbReference type="STRING" id="229205.SAMN05444372_103203"/>
<keyword evidence="1" id="KW-0812">Transmembrane</keyword>
<dbReference type="RefSeq" id="WP_073017740.1">
    <property type="nucleotide sequence ID" value="NZ_FQWF01000003.1"/>
</dbReference>
<evidence type="ECO:0000313" key="2">
    <source>
        <dbReference type="EMBL" id="SHG21308.1"/>
    </source>
</evidence>
<protein>
    <submittedName>
        <fullName evidence="2">Uncharacterized protein</fullName>
    </submittedName>
</protein>
<reference evidence="3" key="1">
    <citation type="submission" date="2016-11" db="EMBL/GenBank/DDBJ databases">
        <authorList>
            <person name="Varghese N."/>
            <person name="Submissions S."/>
        </authorList>
    </citation>
    <scope>NUCLEOTIDE SEQUENCE [LARGE SCALE GENOMIC DNA]</scope>
    <source>
        <strain evidence="3">DSM 17659</strain>
    </source>
</reference>
<dbReference type="AlphaFoldDB" id="A0A1M5HZ65"/>
<feature type="transmembrane region" description="Helical" evidence="1">
    <location>
        <begin position="368"/>
        <end position="390"/>
    </location>
</feature>
<evidence type="ECO:0000313" key="3">
    <source>
        <dbReference type="Proteomes" id="UP000184020"/>
    </source>
</evidence>
<proteinExistence type="predicted"/>
<keyword evidence="3" id="KW-1185">Reference proteome</keyword>
<feature type="transmembrane region" description="Helical" evidence="1">
    <location>
        <begin position="335"/>
        <end position="356"/>
    </location>
</feature>
<dbReference type="Proteomes" id="UP000184020">
    <property type="component" value="Unassembled WGS sequence"/>
</dbReference>
<dbReference type="EMBL" id="FQWF01000003">
    <property type="protein sequence ID" value="SHG21308.1"/>
    <property type="molecule type" value="Genomic_DNA"/>
</dbReference>
<organism evidence="2 3">
    <name type="scientific">Flavobacterium micromati</name>
    <dbReference type="NCBI Taxonomy" id="229205"/>
    <lineage>
        <taxon>Bacteria</taxon>
        <taxon>Pseudomonadati</taxon>
        <taxon>Bacteroidota</taxon>
        <taxon>Flavobacteriia</taxon>
        <taxon>Flavobacteriales</taxon>
        <taxon>Flavobacteriaceae</taxon>
        <taxon>Flavobacterium</taxon>
    </lineage>
</organism>
<keyword evidence="1" id="KW-0472">Membrane</keyword>
<name>A0A1M5HZ65_9FLAO</name>
<gene>
    <name evidence="2" type="ORF">SAMN05444372_103203</name>
</gene>
<evidence type="ECO:0000256" key="1">
    <source>
        <dbReference type="SAM" id="Phobius"/>
    </source>
</evidence>